<accession>A0A764WG19</accession>
<dbReference type="PROSITE" id="PS51750">
    <property type="entry name" value="BRO_N"/>
    <property type="match status" value="1"/>
</dbReference>
<dbReference type="AlphaFoldDB" id="A0A764WG19"/>
<gene>
    <name evidence="2" type="ORF">G8577_003737</name>
</gene>
<dbReference type="EMBL" id="DAAYPZ010000010">
    <property type="protein sequence ID" value="HAG5257501.1"/>
    <property type="molecule type" value="Genomic_DNA"/>
</dbReference>
<feature type="domain" description="Bro-N" evidence="1">
    <location>
        <begin position="2"/>
        <end position="110"/>
    </location>
</feature>
<name>A0A764WG19_SALER</name>
<sequence length="256" mass="29315">MHNSVAHYYFEGYSVRTVVIDDIIWFIAKDVCDALQIAHTGSAIRSLDDDERGVHLTHTLSGSQKMAIINESGLYTLILRCRDAVKPGTVPHRFRKWVTNEVLPAIRKTGRYQHPVATPRHTAEPLTRSDMKNLNHLVVMMTRQFSRVGSWRLGVWHALRRATGVPSPELFTVDDLPALTEECRRIIQITSEAGDMIGRIEQEAVRRIVRHREDCGIVLAELQRECNSQRLSAAGMRQLERYEQIALRRLENRVIS</sequence>
<proteinExistence type="predicted"/>
<organism evidence="2">
    <name type="scientific">Salmonella enterica</name>
    <name type="common">Salmonella choleraesuis</name>
    <dbReference type="NCBI Taxonomy" id="28901"/>
    <lineage>
        <taxon>Bacteria</taxon>
        <taxon>Pseudomonadati</taxon>
        <taxon>Pseudomonadota</taxon>
        <taxon>Gammaproteobacteria</taxon>
        <taxon>Enterobacterales</taxon>
        <taxon>Enterobacteriaceae</taxon>
        <taxon>Salmonella</taxon>
    </lineage>
</organism>
<protein>
    <recommendedName>
        <fullName evidence="1">Bro-N domain-containing protein</fullName>
    </recommendedName>
</protein>
<comment type="caution">
    <text evidence="2">The sequence shown here is derived from an EMBL/GenBank/DDBJ whole genome shotgun (WGS) entry which is preliminary data.</text>
</comment>
<reference evidence="2" key="1">
    <citation type="journal article" date="2018" name="Genome Biol.">
        <title>SKESA: strategic k-mer extension for scrupulous assemblies.</title>
        <authorList>
            <person name="Souvorov A."/>
            <person name="Agarwala R."/>
            <person name="Lipman D.J."/>
        </authorList>
    </citation>
    <scope>NUCLEOTIDE SEQUENCE</scope>
    <source>
        <strain evidence="2">MA.CK_98/00001034</strain>
    </source>
</reference>
<dbReference type="SMART" id="SM01040">
    <property type="entry name" value="Bro-N"/>
    <property type="match status" value="1"/>
</dbReference>
<evidence type="ECO:0000259" key="1">
    <source>
        <dbReference type="PROSITE" id="PS51750"/>
    </source>
</evidence>
<dbReference type="Pfam" id="PF02498">
    <property type="entry name" value="Bro-N"/>
    <property type="match status" value="1"/>
</dbReference>
<dbReference type="InterPro" id="IPR003497">
    <property type="entry name" value="BRO_N_domain"/>
</dbReference>
<dbReference type="PANTHER" id="PTHR36180">
    <property type="entry name" value="DNA-BINDING PROTEIN-RELATED-RELATED"/>
    <property type="match status" value="1"/>
</dbReference>
<evidence type="ECO:0000313" key="2">
    <source>
        <dbReference type="EMBL" id="HAG5257501.1"/>
    </source>
</evidence>
<reference evidence="2" key="2">
    <citation type="submission" date="2020-02" db="EMBL/GenBank/DDBJ databases">
        <authorList>
            <consortium name="NCBI Pathogen Detection Project"/>
        </authorList>
    </citation>
    <scope>NUCLEOTIDE SEQUENCE</scope>
    <source>
        <strain evidence="2">MA.CK_98/00001034</strain>
    </source>
</reference>
<dbReference type="PANTHER" id="PTHR36180:SF2">
    <property type="entry name" value="BRO FAMILY PROTEIN"/>
    <property type="match status" value="1"/>
</dbReference>